<evidence type="ECO:0000313" key="3">
    <source>
        <dbReference type="Proteomes" id="UP001472677"/>
    </source>
</evidence>
<sequence length="306" mass="35204">MDGTGNWDRGKLCSIFQSDVVPHILSIKCPDPSDMEDQLIWRWTPTGKFTTRSAYSLLSRSFWEQKSATWKHLWDAPVPQRLRLFLWVLFRNKLMTNVERCRRHFGHSSMCAVCNAADESILHVLRDCIVASAVWQRLAPSSPSPEFSTTNLQLWVINNLSSRVVHPEGGMPWPTLFISTLWQLWKSRNDWVFNNVMLPIEAIRNRAITWARYYLGVDQQAPPTASLSNAPCLWKRPESDCKEAIQMLTSPLANVNSSSLVRAIVKLCKRVFKAFNAPKYLTKNHHRYLFLVDDHNSGDRSSSQLC</sequence>
<protein>
    <recommendedName>
        <fullName evidence="1">Reverse transcriptase zinc-binding domain-containing protein</fullName>
    </recommendedName>
</protein>
<evidence type="ECO:0000313" key="2">
    <source>
        <dbReference type="EMBL" id="KAK8562005.1"/>
    </source>
</evidence>
<keyword evidence="3" id="KW-1185">Reference proteome</keyword>
<organism evidence="2 3">
    <name type="scientific">Hibiscus sabdariffa</name>
    <name type="common">roselle</name>
    <dbReference type="NCBI Taxonomy" id="183260"/>
    <lineage>
        <taxon>Eukaryota</taxon>
        <taxon>Viridiplantae</taxon>
        <taxon>Streptophyta</taxon>
        <taxon>Embryophyta</taxon>
        <taxon>Tracheophyta</taxon>
        <taxon>Spermatophyta</taxon>
        <taxon>Magnoliopsida</taxon>
        <taxon>eudicotyledons</taxon>
        <taxon>Gunneridae</taxon>
        <taxon>Pentapetalae</taxon>
        <taxon>rosids</taxon>
        <taxon>malvids</taxon>
        <taxon>Malvales</taxon>
        <taxon>Malvaceae</taxon>
        <taxon>Malvoideae</taxon>
        <taxon>Hibiscus</taxon>
    </lineage>
</organism>
<gene>
    <name evidence="2" type="ORF">V6N12_049060</name>
</gene>
<name>A0ABR2EJ33_9ROSI</name>
<dbReference type="InterPro" id="IPR026960">
    <property type="entry name" value="RVT-Znf"/>
</dbReference>
<feature type="domain" description="Reverse transcriptase zinc-binding" evidence="1">
    <location>
        <begin position="49"/>
        <end position="135"/>
    </location>
</feature>
<accession>A0ABR2EJ33</accession>
<comment type="caution">
    <text evidence="2">The sequence shown here is derived from an EMBL/GenBank/DDBJ whole genome shotgun (WGS) entry which is preliminary data.</text>
</comment>
<proteinExistence type="predicted"/>
<dbReference type="Proteomes" id="UP001472677">
    <property type="component" value="Unassembled WGS sequence"/>
</dbReference>
<evidence type="ECO:0000259" key="1">
    <source>
        <dbReference type="Pfam" id="PF13966"/>
    </source>
</evidence>
<dbReference type="EMBL" id="JBBPBM010000013">
    <property type="protein sequence ID" value="KAK8562005.1"/>
    <property type="molecule type" value="Genomic_DNA"/>
</dbReference>
<dbReference type="Pfam" id="PF13966">
    <property type="entry name" value="zf-RVT"/>
    <property type="match status" value="1"/>
</dbReference>
<reference evidence="2 3" key="1">
    <citation type="journal article" date="2024" name="G3 (Bethesda)">
        <title>Genome assembly of Hibiscus sabdariffa L. provides insights into metabolisms of medicinal natural products.</title>
        <authorList>
            <person name="Kim T."/>
        </authorList>
    </citation>
    <scope>NUCLEOTIDE SEQUENCE [LARGE SCALE GENOMIC DNA]</scope>
    <source>
        <strain evidence="2">TK-2024</strain>
        <tissue evidence="2">Old leaves</tissue>
    </source>
</reference>